<evidence type="ECO:0000256" key="5">
    <source>
        <dbReference type="HAMAP-Rule" id="MF_00093"/>
    </source>
</evidence>
<dbReference type="Proteomes" id="UP001056834">
    <property type="component" value="Chromosome"/>
</dbReference>
<evidence type="ECO:0000256" key="2">
    <source>
        <dbReference type="ARBA" id="ARBA00010835"/>
    </source>
</evidence>
<dbReference type="InterPro" id="IPR045853">
    <property type="entry name" value="Pep_chain_release_fac_I_sf"/>
</dbReference>
<gene>
    <name evidence="5 9" type="primary">prfA</name>
    <name evidence="9" type="ORF">M9405_01665</name>
</gene>
<feature type="modified residue" description="N5-methylglutamine" evidence="5">
    <location>
        <position position="235"/>
    </location>
</feature>
<evidence type="ECO:0000256" key="3">
    <source>
        <dbReference type="ARBA" id="ARBA00022481"/>
    </source>
</evidence>
<dbReference type="Gene3D" id="6.10.140.1950">
    <property type="match status" value="1"/>
</dbReference>
<dbReference type="PROSITE" id="PS00745">
    <property type="entry name" value="RF_PROK_I"/>
    <property type="match status" value="1"/>
</dbReference>
<accession>A0ABY4SX64</accession>
<dbReference type="InterPro" id="IPR004373">
    <property type="entry name" value="RF-1"/>
</dbReference>
<reference evidence="9" key="1">
    <citation type="submission" date="2022-05" db="EMBL/GenBank/DDBJ databases">
        <title>Impact of host demography and evolutionary history on endosymbiont molecular evolution: a test in carpenter ants (Genus Camponotus) and their Blochmannia endosymbionts.</title>
        <authorList>
            <person name="Manthey J.D."/>
            <person name="Giron J.C."/>
            <person name="Hruska J.P."/>
        </authorList>
    </citation>
    <scope>NUCLEOTIDE SEQUENCE</scope>
    <source>
        <strain evidence="9">C-006</strain>
    </source>
</reference>
<keyword evidence="3 5" id="KW-0488">Methylation</keyword>
<evidence type="ECO:0000256" key="4">
    <source>
        <dbReference type="ARBA" id="ARBA00022917"/>
    </source>
</evidence>
<organism evidence="9 10">
    <name type="scientific">Candidatus Blochmannia ocreatus</name>
    <name type="common">nom. nud.</name>
    <dbReference type="NCBI Taxonomy" id="251538"/>
    <lineage>
        <taxon>Bacteria</taxon>
        <taxon>Pseudomonadati</taxon>
        <taxon>Pseudomonadota</taxon>
        <taxon>Gammaproteobacteria</taxon>
        <taxon>Enterobacterales</taxon>
        <taxon>Enterobacteriaceae</taxon>
        <taxon>ant endosymbionts</taxon>
        <taxon>Candidatus Blochmanniella</taxon>
    </lineage>
</organism>
<proteinExistence type="inferred from homology"/>
<dbReference type="NCBIfam" id="NF001859">
    <property type="entry name" value="PRK00591.1"/>
    <property type="match status" value="1"/>
</dbReference>
<dbReference type="PANTHER" id="PTHR43804:SF7">
    <property type="entry name" value="LD18447P"/>
    <property type="match status" value="1"/>
</dbReference>
<dbReference type="PANTHER" id="PTHR43804">
    <property type="entry name" value="LD18447P"/>
    <property type="match status" value="1"/>
</dbReference>
<dbReference type="InterPro" id="IPR050057">
    <property type="entry name" value="Prokaryotic/Mito_RF"/>
</dbReference>
<dbReference type="InterPro" id="IPR005139">
    <property type="entry name" value="PCRF"/>
</dbReference>
<comment type="function">
    <text evidence="1 5">Peptide chain release factor 1 directs the termination of translation in response to the peptide chain termination codons UAG and UAA.</text>
</comment>
<evidence type="ECO:0000313" key="10">
    <source>
        <dbReference type="Proteomes" id="UP001056834"/>
    </source>
</evidence>
<comment type="PTM">
    <text evidence="5">Methylated by PrmC. Methylation increases the termination efficiency of RF1.</text>
</comment>
<sequence length="360" mass="41827">MDPIIITKLIILKKRFDVLKKLINTPKILYNKKKFLLLHKEHTQLFEIVTCFQNWLNTKQEINNIKNMLTEKDMYDLVQDELKIFNAKKINLENQLTMLLLPEDKNDKLGCFIELRAGTGGKEAAIFTAELFRMYTRYAELRHWNIEIIHIADSEYEGYKEIIIKIPNKGAYSQLKFESGGHRVQRIPHTESQGRIHTSTCTIAVIPEIPYTDFPKINSNDLRIDSFRASGAGGQHVNTTDSAIRIIHIPSGLTVECQDERSQHKNKAKALSILNSRLHALETKRRQKEESNTRRNLLGTGDRSDRIRTYNFQQGRVTDHRISFTSHKLHNIMHGDLDILIKPIINKYKFDQLNKLLQSK</sequence>
<dbReference type="RefSeq" id="WP_250222976.1">
    <property type="nucleotide sequence ID" value="NZ_CP097762.1"/>
</dbReference>
<dbReference type="SUPFAM" id="SSF75620">
    <property type="entry name" value="Release factor"/>
    <property type="match status" value="1"/>
</dbReference>
<dbReference type="NCBIfam" id="TIGR00019">
    <property type="entry name" value="prfA"/>
    <property type="match status" value="1"/>
</dbReference>
<feature type="region of interest" description="Disordered" evidence="7">
    <location>
        <begin position="283"/>
        <end position="302"/>
    </location>
</feature>
<dbReference type="EMBL" id="CP097762">
    <property type="protein sequence ID" value="URJ24858.1"/>
    <property type="molecule type" value="Genomic_DNA"/>
</dbReference>
<dbReference type="Pfam" id="PF03462">
    <property type="entry name" value="PCRF"/>
    <property type="match status" value="1"/>
</dbReference>
<dbReference type="HAMAP" id="MF_00093">
    <property type="entry name" value="Rel_fac_1"/>
    <property type="match status" value="1"/>
</dbReference>
<dbReference type="Pfam" id="PF00472">
    <property type="entry name" value="RF-1"/>
    <property type="match status" value="1"/>
</dbReference>
<keyword evidence="5" id="KW-0963">Cytoplasm</keyword>
<feature type="compositionally biased region" description="Basic and acidic residues" evidence="7">
    <location>
        <begin position="283"/>
        <end position="293"/>
    </location>
</feature>
<dbReference type="Gene3D" id="3.30.160.20">
    <property type="match status" value="1"/>
</dbReference>
<dbReference type="Gene3D" id="3.30.70.1660">
    <property type="match status" value="1"/>
</dbReference>
<dbReference type="SMART" id="SM00937">
    <property type="entry name" value="PCRF"/>
    <property type="match status" value="1"/>
</dbReference>
<comment type="similarity">
    <text evidence="2 5">Belongs to the prokaryotic/mitochondrial release factor family.</text>
</comment>
<feature type="domain" description="Prokaryotic-type class I peptide chain release factors" evidence="8">
    <location>
        <begin position="228"/>
        <end position="244"/>
    </location>
</feature>
<evidence type="ECO:0000313" key="9">
    <source>
        <dbReference type="EMBL" id="URJ24858.1"/>
    </source>
</evidence>
<evidence type="ECO:0000256" key="7">
    <source>
        <dbReference type="SAM" id="MobiDB-lite"/>
    </source>
</evidence>
<evidence type="ECO:0000256" key="1">
    <source>
        <dbReference type="ARBA" id="ARBA00002986"/>
    </source>
</evidence>
<keyword evidence="4 5" id="KW-0648">Protein biosynthesis</keyword>
<comment type="subcellular location">
    <subcellularLocation>
        <location evidence="5">Cytoplasm</location>
    </subcellularLocation>
</comment>
<name>A0ABY4SX64_9ENTR</name>
<evidence type="ECO:0000256" key="6">
    <source>
        <dbReference type="NCBIfam" id="TIGR00019"/>
    </source>
</evidence>
<keyword evidence="10" id="KW-1185">Reference proteome</keyword>
<protein>
    <recommendedName>
        <fullName evidence="5 6">Peptide chain release factor 1</fullName>
        <shortName evidence="5">RF-1</shortName>
    </recommendedName>
</protein>
<evidence type="ECO:0000259" key="8">
    <source>
        <dbReference type="PROSITE" id="PS00745"/>
    </source>
</evidence>
<dbReference type="InterPro" id="IPR000352">
    <property type="entry name" value="Pep_chain_release_fac_I"/>
</dbReference>